<comment type="caution">
    <text evidence="9">The sequence shown here is derived from an EMBL/GenBank/DDBJ whole genome shotgun (WGS) entry which is preliminary data.</text>
</comment>
<gene>
    <name evidence="9" type="ORF">O181_046593</name>
</gene>
<dbReference type="CDD" id="cd00201">
    <property type="entry name" value="WW"/>
    <property type="match status" value="1"/>
</dbReference>
<keyword evidence="6" id="KW-0175">Coiled coil</keyword>
<proteinExistence type="predicted"/>
<dbReference type="InterPro" id="IPR051370">
    <property type="entry name" value="PPIase_Pin1"/>
</dbReference>
<comment type="catalytic activity">
    <reaction evidence="1 5">
        <text>[protein]-peptidylproline (omega=180) = [protein]-peptidylproline (omega=0)</text>
        <dbReference type="Rhea" id="RHEA:16237"/>
        <dbReference type="Rhea" id="RHEA-COMP:10747"/>
        <dbReference type="Rhea" id="RHEA-COMP:10748"/>
        <dbReference type="ChEBI" id="CHEBI:83833"/>
        <dbReference type="ChEBI" id="CHEBI:83834"/>
        <dbReference type="EC" id="5.2.1.8"/>
    </reaction>
</comment>
<dbReference type="PROSITE" id="PS50198">
    <property type="entry name" value="PPIC_PPIASE_2"/>
    <property type="match status" value="1"/>
</dbReference>
<dbReference type="PROSITE" id="PS01159">
    <property type="entry name" value="WW_DOMAIN_1"/>
    <property type="match status" value="1"/>
</dbReference>
<dbReference type="SUPFAM" id="SSF51045">
    <property type="entry name" value="WW domain"/>
    <property type="match status" value="1"/>
</dbReference>
<name>A0A9Q3DUE5_9BASI</name>
<evidence type="ECO:0000256" key="4">
    <source>
        <dbReference type="PROSITE-ProRule" id="PRU00278"/>
    </source>
</evidence>
<dbReference type="FunFam" id="3.10.50.40:FF:000010">
    <property type="entry name" value="Peptidyl-prolyl cis-trans isomerase Pin1"/>
    <property type="match status" value="1"/>
</dbReference>
<accession>A0A9Q3DUE5</accession>
<dbReference type="OrthoDB" id="2530521at2759"/>
<keyword evidence="10" id="KW-1185">Reference proteome</keyword>
<evidence type="ECO:0000313" key="9">
    <source>
        <dbReference type="EMBL" id="MBW0506878.1"/>
    </source>
</evidence>
<evidence type="ECO:0000256" key="1">
    <source>
        <dbReference type="ARBA" id="ARBA00000971"/>
    </source>
</evidence>
<dbReference type="EC" id="5.2.1.8" evidence="5"/>
<keyword evidence="2 4" id="KW-0697">Rotamase</keyword>
<evidence type="ECO:0000259" key="7">
    <source>
        <dbReference type="PROSITE" id="PS50020"/>
    </source>
</evidence>
<dbReference type="AlphaFoldDB" id="A0A9Q3DUE5"/>
<dbReference type="InterPro" id="IPR001202">
    <property type="entry name" value="WW_dom"/>
</dbReference>
<dbReference type="GO" id="GO:0080090">
    <property type="term" value="P:regulation of primary metabolic process"/>
    <property type="evidence" value="ECO:0007669"/>
    <property type="project" value="UniProtKB-ARBA"/>
</dbReference>
<evidence type="ECO:0000256" key="6">
    <source>
        <dbReference type="SAM" id="Coils"/>
    </source>
</evidence>
<protein>
    <recommendedName>
        <fullName evidence="5">Peptidyl-prolyl cis-trans isomerase</fullName>
        <ecNumber evidence="5">5.2.1.8</ecNumber>
    </recommendedName>
</protein>
<keyword evidence="3 4" id="KW-0413">Isomerase</keyword>
<dbReference type="SUPFAM" id="SSF54534">
    <property type="entry name" value="FKBP-like"/>
    <property type="match status" value="1"/>
</dbReference>
<dbReference type="GO" id="GO:0003755">
    <property type="term" value="F:peptidyl-prolyl cis-trans isomerase activity"/>
    <property type="evidence" value="ECO:0007669"/>
    <property type="project" value="UniProtKB-UniRule"/>
</dbReference>
<dbReference type="InterPro" id="IPR036020">
    <property type="entry name" value="WW_dom_sf"/>
</dbReference>
<evidence type="ECO:0000256" key="5">
    <source>
        <dbReference type="RuleBase" id="RU363014"/>
    </source>
</evidence>
<dbReference type="Proteomes" id="UP000765509">
    <property type="component" value="Unassembled WGS sequence"/>
</dbReference>
<dbReference type="Pfam" id="PF00639">
    <property type="entry name" value="Rotamase"/>
    <property type="match status" value="1"/>
</dbReference>
<dbReference type="Gene3D" id="3.10.50.40">
    <property type="match status" value="1"/>
</dbReference>
<organism evidence="9 10">
    <name type="scientific">Austropuccinia psidii MF-1</name>
    <dbReference type="NCBI Taxonomy" id="1389203"/>
    <lineage>
        <taxon>Eukaryota</taxon>
        <taxon>Fungi</taxon>
        <taxon>Dikarya</taxon>
        <taxon>Basidiomycota</taxon>
        <taxon>Pucciniomycotina</taxon>
        <taxon>Pucciniomycetes</taxon>
        <taxon>Pucciniales</taxon>
        <taxon>Sphaerophragmiaceae</taxon>
        <taxon>Austropuccinia</taxon>
    </lineage>
</organism>
<dbReference type="PANTHER" id="PTHR10657:SF4">
    <property type="entry name" value="PEPTIDYL-PROLYL CIS-TRANS ISOMERASE-RELATED"/>
    <property type="match status" value="1"/>
</dbReference>
<feature type="domain" description="WW" evidence="7">
    <location>
        <begin position="9"/>
        <end position="43"/>
    </location>
</feature>
<dbReference type="EMBL" id="AVOT02019373">
    <property type="protein sequence ID" value="MBW0506878.1"/>
    <property type="molecule type" value="Genomic_DNA"/>
</dbReference>
<dbReference type="GO" id="GO:0005829">
    <property type="term" value="C:cytosol"/>
    <property type="evidence" value="ECO:0007669"/>
    <property type="project" value="TreeGrafter"/>
</dbReference>
<dbReference type="PROSITE" id="PS50020">
    <property type="entry name" value="WW_DOMAIN_2"/>
    <property type="match status" value="1"/>
</dbReference>
<dbReference type="GO" id="GO:0005634">
    <property type="term" value="C:nucleus"/>
    <property type="evidence" value="ECO:0007669"/>
    <property type="project" value="TreeGrafter"/>
</dbReference>
<dbReference type="InterPro" id="IPR000297">
    <property type="entry name" value="PPIase_PpiC"/>
</dbReference>
<feature type="coiled-coil region" evidence="6">
    <location>
        <begin position="104"/>
        <end position="131"/>
    </location>
</feature>
<reference evidence="9" key="1">
    <citation type="submission" date="2021-03" db="EMBL/GenBank/DDBJ databases">
        <title>Draft genome sequence of rust myrtle Austropuccinia psidii MF-1, a brazilian biotype.</title>
        <authorList>
            <person name="Quecine M.C."/>
            <person name="Pachon D.M.R."/>
            <person name="Bonatelli M.L."/>
            <person name="Correr F.H."/>
            <person name="Franceschini L.M."/>
            <person name="Leite T.F."/>
            <person name="Margarido G.R.A."/>
            <person name="Almeida C.A."/>
            <person name="Ferrarezi J.A."/>
            <person name="Labate C.A."/>
        </authorList>
    </citation>
    <scope>NUCLEOTIDE SEQUENCE</scope>
    <source>
        <strain evidence="9">MF-1</strain>
    </source>
</reference>
<dbReference type="InterPro" id="IPR046357">
    <property type="entry name" value="PPIase_dom_sf"/>
</dbReference>
<evidence type="ECO:0000313" key="10">
    <source>
        <dbReference type="Proteomes" id="UP000765509"/>
    </source>
</evidence>
<sequence>MIPNGPGAPATATDWEIRFSQSRQRPYFYSEQLKVSSWEPPADLTAEQIMKLSGAHFLHGAVASQGPGAALIDEGRVRASHILIKHCQSRRPSSFRQAHITRTKEEAIEILKGLQSELKLIEDAKDLAKLKEKFSTLAEEYSDCSSYIHGGDLCYFSKGQMQKKFQDAAFGLEVNGISGIIETDSGVHLIFRTE</sequence>
<dbReference type="PANTHER" id="PTHR10657">
    <property type="entry name" value="PEPTIDYL-PROLYL CIS-TRANS ISOMERASE"/>
    <property type="match status" value="1"/>
</dbReference>
<dbReference type="Gene3D" id="2.20.70.10">
    <property type="match status" value="1"/>
</dbReference>
<dbReference type="GO" id="GO:0060255">
    <property type="term" value="P:regulation of macromolecule metabolic process"/>
    <property type="evidence" value="ECO:0007669"/>
    <property type="project" value="UniProtKB-ARBA"/>
</dbReference>
<evidence type="ECO:0000259" key="8">
    <source>
        <dbReference type="PROSITE" id="PS50198"/>
    </source>
</evidence>
<evidence type="ECO:0000256" key="2">
    <source>
        <dbReference type="ARBA" id="ARBA00023110"/>
    </source>
</evidence>
<evidence type="ECO:0000256" key="3">
    <source>
        <dbReference type="ARBA" id="ARBA00023235"/>
    </source>
</evidence>
<feature type="domain" description="PpiC" evidence="8">
    <location>
        <begin position="74"/>
        <end position="194"/>
    </location>
</feature>